<evidence type="ECO:0000313" key="2">
    <source>
        <dbReference type="EMBL" id="QKR00706.1"/>
    </source>
</evidence>
<evidence type="ECO:0000256" key="1">
    <source>
        <dbReference type="SAM" id="Coils"/>
    </source>
</evidence>
<keyword evidence="1" id="KW-0175">Coiled coil</keyword>
<reference evidence="2 3" key="1">
    <citation type="submission" date="2020-02" db="EMBL/GenBank/DDBJ databases">
        <title>Comparative genome analysis reveals the metabolism and evolution of the thermophilic archaeal genus Metallosphaera.</title>
        <authorList>
            <person name="Jiang C."/>
        </authorList>
    </citation>
    <scope>NUCLEOTIDE SEQUENCE [LARGE SCALE GENOMIC DNA]</scope>
    <source>
        <strain evidence="2 3">Ric-A</strain>
    </source>
</reference>
<dbReference type="KEGG" id="mten:GWK48_10175"/>
<dbReference type="EMBL" id="CP049074">
    <property type="protein sequence ID" value="QKR00706.1"/>
    <property type="molecule type" value="Genomic_DNA"/>
</dbReference>
<name>A0A6N0NV69_9CREN</name>
<organism evidence="2 3">
    <name type="scientific">Metallosphaera tengchongensis</name>
    <dbReference type="NCBI Taxonomy" id="1532350"/>
    <lineage>
        <taxon>Archaea</taxon>
        <taxon>Thermoproteota</taxon>
        <taxon>Thermoprotei</taxon>
        <taxon>Sulfolobales</taxon>
        <taxon>Sulfolobaceae</taxon>
        <taxon>Metallosphaera</taxon>
    </lineage>
</organism>
<keyword evidence="3" id="KW-1185">Reference proteome</keyword>
<protein>
    <submittedName>
        <fullName evidence="2">Uncharacterized protein</fullName>
    </submittedName>
</protein>
<dbReference type="OrthoDB" id="39455at2157"/>
<proteinExistence type="predicted"/>
<dbReference type="Proteomes" id="UP000509301">
    <property type="component" value="Chromosome"/>
</dbReference>
<dbReference type="AlphaFoldDB" id="A0A6N0NV69"/>
<sequence length="128" mass="14606">MVSLFQALLAVGFERVAPRTLQRGGTKVEVKFGSEVKWIVSTPFGTASYLSQRAALHGMVLRLALTQEDLSIIRDLGVEYAEEELRNFERTMKRVEAARTKAIQRYINAHNEVRRSKARTRHGYPDQD</sequence>
<accession>A0A6N0NV69</accession>
<dbReference type="RefSeq" id="WP_174631986.1">
    <property type="nucleotide sequence ID" value="NZ_CP049074.1"/>
</dbReference>
<gene>
    <name evidence="2" type="ORF">GWK48_10175</name>
</gene>
<evidence type="ECO:0000313" key="3">
    <source>
        <dbReference type="Proteomes" id="UP000509301"/>
    </source>
</evidence>
<dbReference type="GeneID" id="55642312"/>
<feature type="coiled-coil region" evidence="1">
    <location>
        <begin position="78"/>
        <end position="105"/>
    </location>
</feature>